<comment type="similarity">
    <text evidence="4">Belongs to the alanine racemase family.</text>
</comment>
<feature type="domain" description="Alanine racemase C-terminal" evidence="7">
    <location>
        <begin position="227"/>
        <end position="353"/>
    </location>
</feature>
<dbReference type="PRINTS" id="PR00992">
    <property type="entry name" value="ALARACEMASE"/>
</dbReference>
<dbReference type="Proteomes" id="UP000197535">
    <property type="component" value="Unassembled WGS sequence"/>
</dbReference>
<name>A0A254TS34_9BURK</name>
<dbReference type="PROSITE" id="PS00395">
    <property type="entry name" value="ALANINE_RACEMASE"/>
    <property type="match status" value="1"/>
</dbReference>
<dbReference type="Pfam" id="PF01168">
    <property type="entry name" value="Ala_racemase_N"/>
    <property type="match status" value="1"/>
</dbReference>
<dbReference type="PANTHER" id="PTHR30511">
    <property type="entry name" value="ALANINE RACEMASE"/>
    <property type="match status" value="1"/>
</dbReference>
<feature type="active site" description="Proton acceptor; specific for L-alanine" evidence="4">
    <location>
        <position position="248"/>
    </location>
</feature>
<organism evidence="8 9">
    <name type="scientific">Noviherbaspirillum denitrificans</name>
    <dbReference type="NCBI Taxonomy" id="1968433"/>
    <lineage>
        <taxon>Bacteria</taxon>
        <taxon>Pseudomonadati</taxon>
        <taxon>Pseudomonadota</taxon>
        <taxon>Betaproteobacteria</taxon>
        <taxon>Burkholderiales</taxon>
        <taxon>Oxalobacteraceae</taxon>
        <taxon>Noviherbaspirillum</taxon>
    </lineage>
</organism>
<comment type="function">
    <text evidence="4">Catalyzes the interconversion of L-alanine and D-alanine. May also act on other amino acids.</text>
</comment>
<dbReference type="GO" id="GO:0030170">
    <property type="term" value="F:pyridoxal phosphate binding"/>
    <property type="evidence" value="ECO:0007669"/>
    <property type="project" value="UniProtKB-UniRule"/>
</dbReference>
<dbReference type="GO" id="GO:0005829">
    <property type="term" value="C:cytosol"/>
    <property type="evidence" value="ECO:0007669"/>
    <property type="project" value="TreeGrafter"/>
</dbReference>
<evidence type="ECO:0000256" key="4">
    <source>
        <dbReference type="HAMAP-Rule" id="MF_01201"/>
    </source>
</evidence>
<dbReference type="NCBIfam" id="TIGR00492">
    <property type="entry name" value="alr"/>
    <property type="match status" value="1"/>
</dbReference>
<protein>
    <recommendedName>
        <fullName evidence="4">Alanine racemase</fullName>
        <ecNumber evidence="4">5.1.1.1</ecNumber>
    </recommendedName>
</protein>
<proteinExistence type="inferred from homology"/>
<comment type="catalytic activity">
    <reaction evidence="4">
        <text>L-alanine = D-alanine</text>
        <dbReference type="Rhea" id="RHEA:20249"/>
        <dbReference type="ChEBI" id="CHEBI:57416"/>
        <dbReference type="ChEBI" id="CHEBI:57972"/>
        <dbReference type="EC" id="5.1.1.1"/>
    </reaction>
</comment>
<evidence type="ECO:0000256" key="6">
    <source>
        <dbReference type="PIRSR" id="PIRSR600821-52"/>
    </source>
</evidence>
<dbReference type="HAMAP" id="MF_01201">
    <property type="entry name" value="Ala_racemase"/>
    <property type="match status" value="1"/>
</dbReference>
<feature type="binding site" evidence="4 6">
    <location>
        <position position="296"/>
    </location>
    <ligand>
        <name>substrate</name>
    </ligand>
</feature>
<dbReference type="AlphaFoldDB" id="A0A254TS34"/>
<evidence type="ECO:0000256" key="1">
    <source>
        <dbReference type="ARBA" id="ARBA00001933"/>
    </source>
</evidence>
<evidence type="ECO:0000256" key="5">
    <source>
        <dbReference type="PIRSR" id="PIRSR600821-50"/>
    </source>
</evidence>
<dbReference type="InterPro" id="IPR000821">
    <property type="entry name" value="Ala_racemase"/>
</dbReference>
<dbReference type="InterPro" id="IPR020622">
    <property type="entry name" value="Ala_racemase_pyridoxalP-BS"/>
</dbReference>
<gene>
    <name evidence="8" type="ORF">AYR66_26575</name>
</gene>
<feature type="binding site" evidence="4 6">
    <location>
        <position position="126"/>
    </location>
    <ligand>
        <name>substrate</name>
    </ligand>
</feature>
<comment type="cofactor">
    <cofactor evidence="1 4 5">
        <name>pyridoxal 5'-phosphate</name>
        <dbReference type="ChEBI" id="CHEBI:597326"/>
    </cofactor>
</comment>
<dbReference type="InterPro" id="IPR001608">
    <property type="entry name" value="Ala_racemase_N"/>
</dbReference>
<evidence type="ECO:0000313" key="9">
    <source>
        <dbReference type="Proteomes" id="UP000197535"/>
    </source>
</evidence>
<dbReference type="GO" id="GO:0030632">
    <property type="term" value="P:D-alanine biosynthetic process"/>
    <property type="evidence" value="ECO:0007669"/>
    <property type="project" value="UniProtKB-UniRule"/>
</dbReference>
<evidence type="ECO:0000259" key="7">
    <source>
        <dbReference type="SMART" id="SM01005"/>
    </source>
</evidence>
<dbReference type="EC" id="5.1.1.1" evidence="4"/>
<sequence>MDLGAIRANYRFLQSKAPGARCGAAVKADAYGLGAIPVAAALAEEGCRHFFVAHLDEGIALRPHLPASAEIFVLHGPLPGTEAEFVAHGLIPVLNSAEQVAGWRDAARVLARRLPAVVQVDSGMSRLGLSPSEVDAWLADPGFLRGIDLRFLMSHLACAEQQDNPMNAAQLETFQALRRKLPQCPASFANSSGIFLGPAFHFDILRPGAALYGIAPVDGAPNPMRPVVTLQAKVIQTRVIERGDVVGYGASYRAPSRRRIATIGTGYADGWLRSLSARGFARVGSARVPIVGKVSMDTLALDVTDLAPESVLPGALVDLISAAQPVDEVAALAGTIGYEILTSLGARYHRDYVDGAPVVQARQESTEFSI</sequence>
<dbReference type="SUPFAM" id="SSF51419">
    <property type="entry name" value="PLP-binding barrel"/>
    <property type="match status" value="1"/>
</dbReference>
<evidence type="ECO:0000256" key="3">
    <source>
        <dbReference type="ARBA" id="ARBA00023235"/>
    </source>
</evidence>
<dbReference type="GO" id="GO:0008784">
    <property type="term" value="F:alanine racemase activity"/>
    <property type="evidence" value="ECO:0007669"/>
    <property type="project" value="UniProtKB-UniRule"/>
</dbReference>
<comment type="caution">
    <text evidence="8">The sequence shown here is derived from an EMBL/GenBank/DDBJ whole genome shotgun (WGS) entry which is preliminary data.</text>
</comment>
<dbReference type="InterPro" id="IPR029066">
    <property type="entry name" value="PLP-binding_barrel"/>
</dbReference>
<dbReference type="Pfam" id="PF00842">
    <property type="entry name" value="Ala_racemase_C"/>
    <property type="match status" value="1"/>
</dbReference>
<dbReference type="PANTHER" id="PTHR30511:SF0">
    <property type="entry name" value="ALANINE RACEMASE, CATABOLIC-RELATED"/>
    <property type="match status" value="1"/>
</dbReference>
<dbReference type="InterPro" id="IPR009006">
    <property type="entry name" value="Ala_racemase/Decarboxylase_C"/>
</dbReference>
<dbReference type="InterPro" id="IPR011079">
    <property type="entry name" value="Ala_racemase_C"/>
</dbReference>
<keyword evidence="2 4" id="KW-0663">Pyridoxal phosphate</keyword>
<dbReference type="UniPathway" id="UPA00042">
    <property type="reaction ID" value="UER00497"/>
</dbReference>
<evidence type="ECO:0000313" key="8">
    <source>
        <dbReference type="EMBL" id="OWW22538.1"/>
    </source>
</evidence>
<feature type="modified residue" description="N6-(pyridoxal phosphate)lysine" evidence="4 5">
    <location>
        <position position="27"/>
    </location>
</feature>
<evidence type="ECO:0000256" key="2">
    <source>
        <dbReference type="ARBA" id="ARBA00022898"/>
    </source>
</evidence>
<accession>A0A254TS34</accession>
<comment type="pathway">
    <text evidence="4">Amino-acid biosynthesis; D-alanine biosynthesis; D-alanine from L-alanine: step 1/1.</text>
</comment>
<feature type="active site" description="Proton acceptor; specific for D-alanine" evidence="4">
    <location>
        <position position="27"/>
    </location>
</feature>
<reference evidence="8 9" key="1">
    <citation type="submission" date="2016-02" db="EMBL/GenBank/DDBJ databases">
        <authorList>
            <person name="Wen L."/>
            <person name="He K."/>
            <person name="Yang H."/>
        </authorList>
    </citation>
    <scope>NUCLEOTIDE SEQUENCE [LARGE SCALE GENOMIC DNA]</scope>
    <source>
        <strain evidence="8 9">TSA40</strain>
    </source>
</reference>
<keyword evidence="9" id="KW-1185">Reference proteome</keyword>
<dbReference type="SMART" id="SM01005">
    <property type="entry name" value="Ala_racemase_C"/>
    <property type="match status" value="1"/>
</dbReference>
<dbReference type="EMBL" id="LSTO01000001">
    <property type="protein sequence ID" value="OWW22538.1"/>
    <property type="molecule type" value="Genomic_DNA"/>
</dbReference>
<dbReference type="SUPFAM" id="SSF50621">
    <property type="entry name" value="Alanine racemase C-terminal domain-like"/>
    <property type="match status" value="1"/>
</dbReference>
<dbReference type="Gene3D" id="3.20.20.10">
    <property type="entry name" value="Alanine racemase"/>
    <property type="match status" value="1"/>
</dbReference>
<dbReference type="Gene3D" id="2.40.37.10">
    <property type="entry name" value="Lyase, Ornithine Decarboxylase, Chain A, domain 1"/>
    <property type="match status" value="1"/>
</dbReference>
<dbReference type="CDD" id="cd00430">
    <property type="entry name" value="PLPDE_III_AR"/>
    <property type="match status" value="1"/>
</dbReference>
<keyword evidence="3 4" id="KW-0413">Isomerase</keyword>